<evidence type="ECO:0000313" key="3">
    <source>
        <dbReference type="EMBL" id="MDE1462231.1"/>
    </source>
</evidence>
<feature type="chain" id="PRO_5046193364" evidence="2">
    <location>
        <begin position="27"/>
        <end position="382"/>
    </location>
</feature>
<evidence type="ECO:0000256" key="1">
    <source>
        <dbReference type="SAM" id="Coils"/>
    </source>
</evidence>
<protein>
    <submittedName>
        <fullName evidence="3">Zinc-dependent metalloprotease</fullName>
    </submittedName>
</protein>
<dbReference type="SUPFAM" id="SSF55486">
    <property type="entry name" value="Metalloproteases ('zincins'), catalytic domain"/>
    <property type="match status" value="1"/>
</dbReference>
<dbReference type="EMBL" id="JAPMOU010000009">
    <property type="protein sequence ID" value="MDE1462231.1"/>
    <property type="molecule type" value="Genomic_DNA"/>
</dbReference>
<comment type="caution">
    <text evidence="3">The sequence shown here is derived from an EMBL/GenBank/DDBJ whole genome shotgun (WGS) entry which is preliminary data.</text>
</comment>
<dbReference type="RefSeq" id="WP_274688588.1">
    <property type="nucleotide sequence ID" value="NZ_JAPMOU010000009.1"/>
</dbReference>
<accession>A0ABT5U777</accession>
<dbReference type="Pfam" id="PF13688">
    <property type="entry name" value="Reprolysin_5"/>
    <property type="match status" value="1"/>
</dbReference>
<gene>
    <name evidence="3" type="ORF">ORQ98_09620</name>
</gene>
<sequence length="382" mass="43603">MPNKLFLSTLATLQAGLLTFASHAVASQTEIDVLVLYTPGAASLYGGNPTARIDHLMAVTNQVYQDSGLNLKLRAVHTHQVNYSDTGNAGTALRALTNKSDPAFSQVDQLREKYGADMVMLYRPYHTSHASCGVAWVGGYKSNGNLSNSYYKNYMYSHVAISTCGEYVTSHELGHNMGLLHSRKQDGSGGTYPYALGHGEQGKFVTIMAYQSAYNVNYWKGKVYKFSSPNIQCQDSPCGVDRHDTYWGADAAYALGVTTPQIAKYFPTKVKNNNPLLEELKKAKAKLDEINQQITENKTKLRSLRQQLRQARYALWQRWREFRQAWWSRQNIWGAWRTLIDAYKQRYTIRKEYYASVQKLRGLYKEKRVAWQHYQKIKQQMQ</sequence>
<keyword evidence="3" id="KW-0645">Protease</keyword>
<organism evidence="3 4">
    <name type="scientific">Spartinivicinus poritis</name>
    <dbReference type="NCBI Taxonomy" id="2994640"/>
    <lineage>
        <taxon>Bacteria</taxon>
        <taxon>Pseudomonadati</taxon>
        <taxon>Pseudomonadota</taxon>
        <taxon>Gammaproteobacteria</taxon>
        <taxon>Oceanospirillales</taxon>
        <taxon>Zooshikellaceae</taxon>
        <taxon>Spartinivicinus</taxon>
    </lineage>
</organism>
<dbReference type="GO" id="GO:0008237">
    <property type="term" value="F:metallopeptidase activity"/>
    <property type="evidence" value="ECO:0007669"/>
    <property type="project" value="UniProtKB-KW"/>
</dbReference>
<feature type="coiled-coil region" evidence="1">
    <location>
        <begin position="273"/>
        <end position="311"/>
    </location>
</feature>
<keyword evidence="1" id="KW-0175">Coiled coil</keyword>
<keyword evidence="2" id="KW-0732">Signal</keyword>
<dbReference type="InterPro" id="IPR024079">
    <property type="entry name" value="MetalloPept_cat_dom_sf"/>
</dbReference>
<evidence type="ECO:0000313" key="4">
    <source>
        <dbReference type="Proteomes" id="UP001528823"/>
    </source>
</evidence>
<dbReference type="Proteomes" id="UP001528823">
    <property type="component" value="Unassembled WGS sequence"/>
</dbReference>
<dbReference type="Gene3D" id="3.40.390.10">
    <property type="entry name" value="Collagenase (Catalytic Domain)"/>
    <property type="match status" value="1"/>
</dbReference>
<keyword evidence="4" id="KW-1185">Reference proteome</keyword>
<evidence type="ECO:0000256" key="2">
    <source>
        <dbReference type="SAM" id="SignalP"/>
    </source>
</evidence>
<keyword evidence="3" id="KW-0482">Metalloprotease</keyword>
<keyword evidence="3" id="KW-0378">Hydrolase</keyword>
<reference evidence="3 4" key="1">
    <citation type="submission" date="2022-11" db="EMBL/GenBank/DDBJ databases">
        <title>Spartinivicinus poritis sp. nov., isolated from scleractinian coral Porites lutea.</title>
        <authorList>
            <person name="Zhang G."/>
            <person name="Cai L."/>
            <person name="Wei Q."/>
        </authorList>
    </citation>
    <scope>NUCLEOTIDE SEQUENCE [LARGE SCALE GENOMIC DNA]</scope>
    <source>
        <strain evidence="3 4">A2-2</strain>
    </source>
</reference>
<name>A0ABT5U777_9GAMM</name>
<proteinExistence type="predicted"/>
<feature type="signal peptide" evidence="2">
    <location>
        <begin position="1"/>
        <end position="26"/>
    </location>
</feature>